<feature type="coiled-coil region" evidence="10">
    <location>
        <begin position="367"/>
        <end position="401"/>
    </location>
</feature>
<evidence type="ECO:0000256" key="1">
    <source>
        <dbReference type="ARBA" id="ARBA00000971"/>
    </source>
</evidence>
<dbReference type="EC" id="5.2.1.8" evidence="3 9"/>
<feature type="domain" description="PPIase FKBP-type" evidence="11">
    <location>
        <begin position="164"/>
        <end position="238"/>
    </location>
</feature>
<dbReference type="Pfam" id="PF00254">
    <property type="entry name" value="FKBP_C"/>
    <property type="match status" value="1"/>
</dbReference>
<organism evidence="14 15">
    <name type="scientific">Candidatus Magasanikbacteria bacterium RIFCSPHIGHO2_01_FULL_33_34</name>
    <dbReference type="NCBI Taxonomy" id="1798671"/>
    <lineage>
        <taxon>Bacteria</taxon>
        <taxon>Candidatus Magasanikiibacteriota</taxon>
    </lineage>
</organism>
<dbReference type="InterPro" id="IPR005215">
    <property type="entry name" value="Trig_fac"/>
</dbReference>
<dbReference type="InterPro" id="IPR001179">
    <property type="entry name" value="PPIase_FKBP_dom"/>
</dbReference>
<dbReference type="InterPro" id="IPR037041">
    <property type="entry name" value="Trigger_fac_C_sf"/>
</dbReference>
<dbReference type="InterPro" id="IPR046357">
    <property type="entry name" value="PPIase_dom_sf"/>
</dbReference>
<dbReference type="GO" id="GO:0015031">
    <property type="term" value="P:protein transport"/>
    <property type="evidence" value="ECO:0007669"/>
    <property type="project" value="UniProtKB-UniRule"/>
</dbReference>
<feature type="domain" description="Trigger factor ribosome-binding bacterial" evidence="12">
    <location>
        <begin position="5"/>
        <end position="144"/>
    </location>
</feature>
<keyword evidence="9" id="KW-0132">Cell division</keyword>
<dbReference type="SUPFAM" id="SSF109998">
    <property type="entry name" value="Triger factor/SurA peptide-binding domain-like"/>
    <property type="match status" value="1"/>
</dbReference>
<keyword evidence="10" id="KW-0175">Coiled coil</keyword>
<dbReference type="GO" id="GO:0051301">
    <property type="term" value="P:cell division"/>
    <property type="evidence" value="ECO:0007669"/>
    <property type="project" value="UniProtKB-KW"/>
</dbReference>
<dbReference type="EMBL" id="MFPS01000006">
    <property type="protein sequence ID" value="OGH59856.1"/>
    <property type="molecule type" value="Genomic_DNA"/>
</dbReference>
<dbReference type="InterPro" id="IPR008880">
    <property type="entry name" value="Trigger_fac_C"/>
</dbReference>
<keyword evidence="6 9" id="KW-0143">Chaperone</keyword>
<evidence type="ECO:0000256" key="6">
    <source>
        <dbReference type="ARBA" id="ARBA00023186"/>
    </source>
</evidence>
<evidence type="ECO:0000259" key="11">
    <source>
        <dbReference type="Pfam" id="PF00254"/>
    </source>
</evidence>
<dbReference type="PANTHER" id="PTHR30560">
    <property type="entry name" value="TRIGGER FACTOR CHAPERONE AND PEPTIDYL-PROLYL CIS/TRANS ISOMERASE"/>
    <property type="match status" value="1"/>
</dbReference>
<evidence type="ECO:0000256" key="3">
    <source>
        <dbReference type="ARBA" id="ARBA00013194"/>
    </source>
</evidence>
<dbReference type="InterPro" id="IPR036611">
    <property type="entry name" value="Trigger_fac_ribosome-bd_sf"/>
</dbReference>
<evidence type="ECO:0000256" key="2">
    <source>
        <dbReference type="ARBA" id="ARBA00005464"/>
    </source>
</evidence>
<protein>
    <recommendedName>
        <fullName evidence="4 9">Trigger factor</fullName>
        <shortName evidence="9">TF</shortName>
        <ecNumber evidence="3 9">5.2.1.8</ecNumber>
    </recommendedName>
    <alternativeName>
        <fullName evidence="8 9">PPIase</fullName>
    </alternativeName>
</protein>
<evidence type="ECO:0000256" key="10">
    <source>
        <dbReference type="SAM" id="Coils"/>
    </source>
</evidence>
<comment type="catalytic activity">
    <reaction evidence="1 9">
        <text>[protein]-peptidylproline (omega=180) = [protein]-peptidylproline (omega=0)</text>
        <dbReference type="Rhea" id="RHEA:16237"/>
        <dbReference type="Rhea" id="RHEA-COMP:10747"/>
        <dbReference type="Rhea" id="RHEA-COMP:10748"/>
        <dbReference type="ChEBI" id="CHEBI:83833"/>
        <dbReference type="ChEBI" id="CHEBI:83834"/>
        <dbReference type="EC" id="5.2.1.8"/>
    </reaction>
</comment>
<evidence type="ECO:0000259" key="13">
    <source>
        <dbReference type="Pfam" id="PF05698"/>
    </source>
</evidence>
<feature type="domain" description="Trigger factor C-terminal" evidence="13">
    <location>
        <begin position="261"/>
        <end position="422"/>
    </location>
</feature>
<evidence type="ECO:0000256" key="5">
    <source>
        <dbReference type="ARBA" id="ARBA00023110"/>
    </source>
</evidence>
<dbReference type="HAMAP" id="MF_00303">
    <property type="entry name" value="Trigger_factor_Tig"/>
    <property type="match status" value="1"/>
</dbReference>
<comment type="similarity">
    <text evidence="2 9">Belongs to the FKBP-type PPIase family. Tig subfamily.</text>
</comment>
<gene>
    <name evidence="9" type="primary">tig</name>
    <name evidence="14" type="ORF">A2725_02465</name>
</gene>
<dbReference type="PANTHER" id="PTHR30560:SF3">
    <property type="entry name" value="TRIGGER FACTOR-LIKE PROTEIN TIG, CHLOROPLASTIC"/>
    <property type="match status" value="1"/>
</dbReference>
<comment type="domain">
    <text evidence="9">Consists of 3 domains; the N-terminus binds the ribosome, the middle domain has PPIase activity, while the C-terminus has intrinsic chaperone activity on its own.</text>
</comment>
<name>A0A1F6LKH0_9BACT</name>
<dbReference type="Gene3D" id="1.10.3120.10">
    <property type="entry name" value="Trigger factor, C-terminal domain"/>
    <property type="match status" value="1"/>
</dbReference>
<keyword evidence="7 9" id="KW-0413">Isomerase</keyword>
<dbReference type="GO" id="GO:0043335">
    <property type="term" value="P:protein unfolding"/>
    <property type="evidence" value="ECO:0007669"/>
    <property type="project" value="TreeGrafter"/>
</dbReference>
<dbReference type="GO" id="GO:0051083">
    <property type="term" value="P:'de novo' cotranslational protein folding"/>
    <property type="evidence" value="ECO:0007669"/>
    <property type="project" value="TreeGrafter"/>
</dbReference>
<evidence type="ECO:0000256" key="4">
    <source>
        <dbReference type="ARBA" id="ARBA00016902"/>
    </source>
</evidence>
<dbReference type="GO" id="GO:0005737">
    <property type="term" value="C:cytoplasm"/>
    <property type="evidence" value="ECO:0007669"/>
    <property type="project" value="UniProtKB-SubCell"/>
</dbReference>
<evidence type="ECO:0000256" key="8">
    <source>
        <dbReference type="ARBA" id="ARBA00029986"/>
    </source>
</evidence>
<accession>A0A1F6LKH0</accession>
<evidence type="ECO:0000259" key="12">
    <source>
        <dbReference type="Pfam" id="PF05697"/>
    </source>
</evidence>
<dbReference type="Gene3D" id="3.10.50.40">
    <property type="match status" value="1"/>
</dbReference>
<dbReference type="InterPro" id="IPR027304">
    <property type="entry name" value="Trigger_fact/SurA_dom_sf"/>
</dbReference>
<comment type="caution">
    <text evidence="14">The sequence shown here is derived from an EMBL/GenBank/DDBJ whole genome shotgun (WGS) entry which is preliminary data.</text>
</comment>
<reference evidence="14 15" key="1">
    <citation type="journal article" date="2016" name="Nat. Commun.">
        <title>Thousands of microbial genomes shed light on interconnected biogeochemical processes in an aquifer system.</title>
        <authorList>
            <person name="Anantharaman K."/>
            <person name="Brown C.T."/>
            <person name="Hug L.A."/>
            <person name="Sharon I."/>
            <person name="Castelle C.J."/>
            <person name="Probst A.J."/>
            <person name="Thomas B.C."/>
            <person name="Singh A."/>
            <person name="Wilkins M.J."/>
            <person name="Karaoz U."/>
            <person name="Brodie E.L."/>
            <person name="Williams K.H."/>
            <person name="Hubbard S.S."/>
            <person name="Banfield J.F."/>
        </authorList>
    </citation>
    <scope>NUCLEOTIDE SEQUENCE [LARGE SCALE GENOMIC DNA]</scope>
</reference>
<dbReference type="GO" id="GO:0043022">
    <property type="term" value="F:ribosome binding"/>
    <property type="evidence" value="ECO:0007669"/>
    <property type="project" value="TreeGrafter"/>
</dbReference>
<proteinExistence type="inferred from homology"/>
<evidence type="ECO:0000313" key="14">
    <source>
        <dbReference type="EMBL" id="OGH59856.1"/>
    </source>
</evidence>
<dbReference type="PIRSF" id="PIRSF003095">
    <property type="entry name" value="Trigger_factor"/>
    <property type="match status" value="1"/>
</dbReference>
<evidence type="ECO:0000256" key="7">
    <source>
        <dbReference type="ARBA" id="ARBA00023235"/>
    </source>
</evidence>
<dbReference type="Pfam" id="PF05697">
    <property type="entry name" value="Trigger_N"/>
    <property type="match status" value="1"/>
</dbReference>
<keyword evidence="9" id="KW-0963">Cytoplasm</keyword>
<dbReference type="NCBIfam" id="TIGR00115">
    <property type="entry name" value="tig"/>
    <property type="match status" value="1"/>
</dbReference>
<dbReference type="SUPFAM" id="SSF54534">
    <property type="entry name" value="FKBP-like"/>
    <property type="match status" value="1"/>
</dbReference>
<evidence type="ECO:0000313" key="15">
    <source>
        <dbReference type="Proteomes" id="UP000177067"/>
    </source>
</evidence>
<keyword evidence="9" id="KW-0131">Cell cycle</keyword>
<dbReference type="InterPro" id="IPR008881">
    <property type="entry name" value="Trigger_fac_ribosome-bd_bac"/>
</dbReference>
<dbReference type="GO" id="GO:0003755">
    <property type="term" value="F:peptidyl-prolyl cis-trans isomerase activity"/>
    <property type="evidence" value="ECO:0007669"/>
    <property type="project" value="UniProtKB-UniRule"/>
</dbReference>
<dbReference type="SUPFAM" id="SSF102735">
    <property type="entry name" value="Trigger factor ribosome-binding domain"/>
    <property type="match status" value="1"/>
</dbReference>
<comment type="subcellular location">
    <subcellularLocation>
        <location evidence="9">Cytoplasm</location>
    </subcellularLocation>
    <text evidence="9">About half TF is bound to the ribosome near the polypeptide exit tunnel while the other half is free in the cytoplasm.</text>
</comment>
<dbReference type="Pfam" id="PF05698">
    <property type="entry name" value="Trigger_C"/>
    <property type="match status" value="1"/>
</dbReference>
<comment type="function">
    <text evidence="9">Involved in protein export. Acts as a chaperone by maintaining the newly synthesized protein in an open conformation. Functions as a peptidyl-prolyl cis-trans isomerase.</text>
</comment>
<dbReference type="AlphaFoldDB" id="A0A1F6LKH0"/>
<dbReference type="Proteomes" id="UP000177067">
    <property type="component" value="Unassembled WGS sequence"/>
</dbReference>
<sequence>MPHILKKLDNSEIELTITVTPENYEKHLQKGAQKLSERTTIKGFRKGKIPLAILKKEVGEMSILQEALEDIIKETFYNAVIEEKLETIGMPKIDVEKLAPGNDIVYKALVGLMPKVKIGDLSKIKITKEVKKIDDTQIAETLDAIRGINATEVLKNGPAIGTNKLVIDMDMTLDNVPIEGGQAKDYQVYLSEDHYVPGFNKEVTGLKKDDEKEFTLNFPAEHYQKMLAGKTVKFKIKVKDVFERQLPELNDEMAKKLGQESVEKLKEALKKNLEDEAKHKADQKTEIEMLEKIVEASDFDPIPTVIIDSERQKMFYELKSNLEKHGVEISQYLSDIKKTEKELYEEFKTQAEKRAKASLVSRQIAIEQNLKVNEDELNTEIENMKEVYKNEAETLERLKDAGVRDSIATAIQNRKVISWLKEKLLEEKK</sequence>
<keyword evidence="5 9" id="KW-0697">Rotamase</keyword>
<evidence type="ECO:0000256" key="9">
    <source>
        <dbReference type="HAMAP-Rule" id="MF_00303"/>
    </source>
</evidence>
<dbReference type="GO" id="GO:0044183">
    <property type="term" value="F:protein folding chaperone"/>
    <property type="evidence" value="ECO:0007669"/>
    <property type="project" value="TreeGrafter"/>
</dbReference>
<dbReference type="Gene3D" id="3.30.70.1050">
    <property type="entry name" value="Trigger factor ribosome-binding domain"/>
    <property type="match status" value="1"/>
</dbReference>